<keyword evidence="3" id="KW-1185">Reference proteome</keyword>
<proteinExistence type="predicted"/>
<feature type="domain" description="Helix-turn-helix type 11" evidence="1">
    <location>
        <begin position="9"/>
        <end position="50"/>
    </location>
</feature>
<evidence type="ECO:0000313" key="2">
    <source>
        <dbReference type="EMBL" id="MCT7399998.1"/>
    </source>
</evidence>
<dbReference type="InterPro" id="IPR036388">
    <property type="entry name" value="WH-like_DNA-bd_sf"/>
</dbReference>
<dbReference type="Gene3D" id="1.10.10.10">
    <property type="entry name" value="Winged helix-like DNA-binding domain superfamily/Winged helix DNA-binding domain"/>
    <property type="match status" value="1"/>
</dbReference>
<evidence type="ECO:0000313" key="3">
    <source>
        <dbReference type="Proteomes" id="UP001431199"/>
    </source>
</evidence>
<dbReference type="EMBL" id="JAODBU010000016">
    <property type="protein sequence ID" value="MCT7399998.1"/>
    <property type="molecule type" value="Genomic_DNA"/>
</dbReference>
<organism evidence="2 3">
    <name type="scientific">Eubacterium album</name>
    <dbReference type="NCBI Taxonomy" id="2978477"/>
    <lineage>
        <taxon>Bacteria</taxon>
        <taxon>Bacillati</taxon>
        <taxon>Bacillota</taxon>
        <taxon>Clostridia</taxon>
        <taxon>Eubacteriales</taxon>
        <taxon>Eubacteriaceae</taxon>
        <taxon>Eubacterium</taxon>
    </lineage>
</organism>
<reference evidence="2" key="1">
    <citation type="submission" date="2022-09" db="EMBL/GenBank/DDBJ databases">
        <title>Eubacterium sp. LFL-14 isolated from human feces.</title>
        <authorList>
            <person name="Liu F."/>
        </authorList>
    </citation>
    <scope>NUCLEOTIDE SEQUENCE</scope>
    <source>
        <strain evidence="2">LFL-14</strain>
    </source>
</reference>
<name>A0ABT2M6X0_9FIRM</name>
<dbReference type="InterPro" id="IPR036390">
    <property type="entry name" value="WH_DNA-bd_sf"/>
</dbReference>
<dbReference type="Proteomes" id="UP001431199">
    <property type="component" value="Unassembled WGS sequence"/>
</dbReference>
<evidence type="ECO:0000259" key="1">
    <source>
        <dbReference type="Pfam" id="PF08279"/>
    </source>
</evidence>
<dbReference type="Pfam" id="PF08279">
    <property type="entry name" value="HTH_11"/>
    <property type="match status" value="1"/>
</dbReference>
<accession>A0ABT2M6X0</accession>
<protein>
    <submittedName>
        <fullName evidence="2">HTH domain-containing protein</fullName>
    </submittedName>
</protein>
<comment type="caution">
    <text evidence="2">The sequence shown here is derived from an EMBL/GenBank/DDBJ whole genome shotgun (WGS) entry which is preliminary data.</text>
</comment>
<dbReference type="InterPro" id="IPR013196">
    <property type="entry name" value="HTH_11"/>
</dbReference>
<sequence length="67" mass="7914">MELPDKKYRILDIFFRLLRGEFVSVKQLADEYSVTGKTVSRDINEIKSYLSENGFRNKNAQIIYSHK</sequence>
<dbReference type="SUPFAM" id="SSF46785">
    <property type="entry name" value="Winged helix' DNA-binding domain"/>
    <property type="match status" value="1"/>
</dbReference>
<gene>
    <name evidence="2" type="ORF">N5B56_13085</name>
</gene>
<dbReference type="RefSeq" id="WP_260979156.1">
    <property type="nucleotide sequence ID" value="NZ_JAODBU010000016.1"/>
</dbReference>